<comment type="catalytic activity">
    <reaction evidence="12">
        <text>5,6-dihydrouridine(47) in tRNA + NAD(+) = uridine(47) in tRNA + NADH + H(+)</text>
        <dbReference type="Rhea" id="RHEA:53364"/>
        <dbReference type="Rhea" id="RHEA-COMP:13539"/>
        <dbReference type="Rhea" id="RHEA-COMP:13540"/>
        <dbReference type="ChEBI" id="CHEBI:15378"/>
        <dbReference type="ChEBI" id="CHEBI:57540"/>
        <dbReference type="ChEBI" id="CHEBI:57945"/>
        <dbReference type="ChEBI" id="CHEBI:65315"/>
        <dbReference type="ChEBI" id="CHEBI:74443"/>
        <dbReference type="EC" id="1.3.1.89"/>
    </reaction>
    <physiologicalReaction direction="right-to-left" evidence="12">
        <dbReference type="Rhea" id="RHEA:53366"/>
    </physiologicalReaction>
</comment>
<comment type="function">
    <text evidence="16">Catalyzes the synthesis of dihydrouridine, a modified base found in the D-loop of most tRNAs. Specifically modifies U47 in cytoplasmic tRNAs.</text>
</comment>
<dbReference type="PANTHER" id="PTHR45846:SF1">
    <property type="entry name" value="TRNA-DIHYDROURIDINE(47) SYNTHASE [NAD(P)(+)]-LIKE"/>
    <property type="match status" value="1"/>
</dbReference>
<dbReference type="SUPFAM" id="SSF51395">
    <property type="entry name" value="FMN-linked oxidoreductases"/>
    <property type="match status" value="1"/>
</dbReference>
<dbReference type="PROSITE" id="PS50103">
    <property type="entry name" value="ZF_C3H1"/>
    <property type="match status" value="1"/>
</dbReference>
<comment type="catalytic activity">
    <reaction evidence="14">
        <text>a 5,6-dihydrouridine in mRNA + NADP(+) = a uridine in mRNA + NADPH + H(+)</text>
        <dbReference type="Rhea" id="RHEA:69855"/>
        <dbReference type="Rhea" id="RHEA-COMP:14658"/>
        <dbReference type="Rhea" id="RHEA-COMP:17789"/>
        <dbReference type="ChEBI" id="CHEBI:15378"/>
        <dbReference type="ChEBI" id="CHEBI:57783"/>
        <dbReference type="ChEBI" id="CHEBI:58349"/>
        <dbReference type="ChEBI" id="CHEBI:65315"/>
        <dbReference type="ChEBI" id="CHEBI:74443"/>
    </reaction>
    <physiologicalReaction direction="right-to-left" evidence="14">
        <dbReference type="Rhea" id="RHEA:69857"/>
    </physiologicalReaction>
</comment>
<keyword evidence="16" id="KW-0479">Metal-binding</keyword>
<dbReference type="GO" id="GO:0003723">
    <property type="term" value="F:RNA binding"/>
    <property type="evidence" value="ECO:0007669"/>
    <property type="project" value="TreeGrafter"/>
</dbReference>
<dbReference type="GO" id="GO:0102265">
    <property type="term" value="F:tRNA-dihydrouridine47 synthase activity"/>
    <property type="evidence" value="ECO:0007669"/>
    <property type="project" value="UniProtKB-EC"/>
</dbReference>
<comment type="cofactor">
    <cofactor evidence="1 16">
        <name>FMN</name>
        <dbReference type="ChEBI" id="CHEBI:58210"/>
    </cofactor>
</comment>
<accession>A0A177TVR7</accession>
<keyword evidence="10 16" id="KW-0560">Oxidoreductase</keyword>
<evidence type="ECO:0000256" key="16">
    <source>
        <dbReference type="RuleBase" id="RU291113"/>
    </source>
</evidence>
<keyword evidence="7 16" id="KW-0819">tRNA processing</keyword>
<evidence type="ECO:0000256" key="15">
    <source>
        <dbReference type="ARBA" id="ARBA00049513"/>
    </source>
</evidence>
<dbReference type="Gene3D" id="3.20.20.70">
    <property type="entry name" value="Aldolase class I"/>
    <property type="match status" value="1"/>
</dbReference>
<dbReference type="EC" id="1.3.1.89" evidence="2 16"/>
<evidence type="ECO:0000256" key="4">
    <source>
        <dbReference type="ARBA" id="ARBA00022630"/>
    </source>
</evidence>
<comment type="catalytic activity">
    <reaction evidence="15">
        <text>5,6-dihydrouridine(47) in tRNA + NADP(+) = uridine(47) in tRNA + NADPH + H(+)</text>
        <dbReference type="Rhea" id="RHEA:53360"/>
        <dbReference type="Rhea" id="RHEA-COMP:13539"/>
        <dbReference type="Rhea" id="RHEA-COMP:13540"/>
        <dbReference type="ChEBI" id="CHEBI:15378"/>
        <dbReference type="ChEBI" id="CHEBI:57783"/>
        <dbReference type="ChEBI" id="CHEBI:58349"/>
        <dbReference type="ChEBI" id="CHEBI:65315"/>
        <dbReference type="ChEBI" id="CHEBI:74443"/>
        <dbReference type="EC" id="1.3.1.89"/>
    </reaction>
    <physiologicalReaction direction="right-to-left" evidence="15">
        <dbReference type="Rhea" id="RHEA:53362"/>
    </physiologicalReaction>
</comment>
<dbReference type="AlphaFoldDB" id="A0A177TVR7"/>
<name>A0A177TVR7_9BASI</name>
<evidence type="ECO:0000256" key="8">
    <source>
        <dbReference type="ARBA" id="ARBA00022771"/>
    </source>
</evidence>
<comment type="caution">
    <text evidence="18">The sequence shown here is derived from an EMBL/GenBank/DDBJ whole genome shotgun (WGS) entry which is preliminary data.</text>
</comment>
<evidence type="ECO:0000256" key="1">
    <source>
        <dbReference type="ARBA" id="ARBA00001917"/>
    </source>
</evidence>
<evidence type="ECO:0000313" key="18">
    <source>
        <dbReference type="EMBL" id="KAE8256426.1"/>
    </source>
</evidence>
<gene>
    <name evidence="18" type="ORF">A4X13_0g2642</name>
</gene>
<sequence length="812" mass="88837">MSETADVAAAAEASSAILGASSSGAAPSQPPAQESAPPRIPGIASVKPEYVIRAFGDQRGPSRRDREAAAPDSAAPQSGADYSDTRDSKRSFSRTEMGTDYDADDAAEAAGAGGGGQPDSKRSKKEKGRRGQNKARKFAKQDDEVRMCNMYMLGKCAFGKECRFSHDLASYISTKEQDLEFMPSPSPSGALHALSKEDGEAFLNKHYSTSAPWVIPSSKSDQPADKTTLLHGSIDTSVTCPIYETTGECPAGWKCRFLGGHVRILPSNSTEAPQEAPAEVESVGTIPGTAPTRIGNIELLGLNFSQAHGSGGSGEEGDVFRRGETNFVTKTALRLLKNHKYPLPKTEQILDILNAEKEESAQTQGSSRPPPIVLSEDWGRKPAKGKLSEADLEDAMLNGIEPETSSHATQQDGASSAVDVARYRPTEKRRLDWKGKLYLAPLTTTGNLPFRRVCASFGSDIHCGEMGLAESYLQGQGGEWSLVRRWEGERIFGTQICGSKPHLLVPAVEALVKEVGSGLDFVDLNCGCPIDLVYNRGAGSALLDSAGRLGKILRGINAVLGEIPLTIKLRTGTTSKNTTHKLFARLQTEWGCSAATLHGRSRKQRYKNLADWDYIKECADTLRGTVRVWNEESRHADEPEMVPVPIFGNGDVYSWEDYRDNMARTGVDGEMVARGALIKPWLFTEIKEQRTWDISSRERLDMYRQYAEYAISHWGSDTQGVNTARRYFCEALSFTHRYVPAGILEHLPPRLNDRPPIFRGRDELETLLASSNSNDWVKISDMFFGKAPDSWHFTPKHKSSSYDTEGGAEQQG</sequence>
<dbReference type="PROSITE" id="PS01136">
    <property type="entry name" value="UPF0034"/>
    <property type="match status" value="1"/>
</dbReference>
<organism evidence="18 19">
    <name type="scientific">Tilletia indica</name>
    <dbReference type="NCBI Taxonomy" id="43049"/>
    <lineage>
        <taxon>Eukaryota</taxon>
        <taxon>Fungi</taxon>
        <taxon>Dikarya</taxon>
        <taxon>Basidiomycota</taxon>
        <taxon>Ustilaginomycotina</taxon>
        <taxon>Exobasidiomycetes</taxon>
        <taxon>Tilletiales</taxon>
        <taxon>Tilletiaceae</taxon>
        <taxon>Tilletia</taxon>
    </lineage>
</organism>
<comment type="catalytic activity">
    <reaction evidence="13">
        <text>a 5,6-dihydrouridine in mRNA + NAD(+) = a uridine in mRNA + NADH + H(+)</text>
        <dbReference type="Rhea" id="RHEA:69851"/>
        <dbReference type="Rhea" id="RHEA-COMP:14658"/>
        <dbReference type="Rhea" id="RHEA-COMP:17789"/>
        <dbReference type="ChEBI" id="CHEBI:15378"/>
        <dbReference type="ChEBI" id="CHEBI:57540"/>
        <dbReference type="ChEBI" id="CHEBI:57945"/>
        <dbReference type="ChEBI" id="CHEBI:65315"/>
        <dbReference type="ChEBI" id="CHEBI:74443"/>
    </reaction>
    <physiologicalReaction direction="right-to-left" evidence="13">
        <dbReference type="Rhea" id="RHEA:69853"/>
    </physiologicalReaction>
</comment>
<keyword evidence="4 16" id="KW-0285">Flavoprotein</keyword>
<evidence type="ECO:0000313" key="19">
    <source>
        <dbReference type="Proteomes" id="UP000077521"/>
    </source>
</evidence>
<keyword evidence="11 16" id="KW-0520">NAD</keyword>
<evidence type="ECO:0000256" key="3">
    <source>
        <dbReference type="ARBA" id="ARBA00022143"/>
    </source>
</evidence>
<evidence type="ECO:0000256" key="12">
    <source>
        <dbReference type="ARBA" id="ARBA00048266"/>
    </source>
</evidence>
<reference evidence="18" key="2">
    <citation type="journal article" date="2019" name="IMA Fungus">
        <title>Genome sequencing and comparison of five Tilletia species to identify candidate genes for the detection of regulated species infecting wheat.</title>
        <authorList>
            <person name="Nguyen H.D.T."/>
            <person name="Sultana T."/>
            <person name="Kesanakurti P."/>
            <person name="Hambleton S."/>
        </authorList>
    </citation>
    <scope>NUCLEOTIDE SEQUENCE</scope>
    <source>
        <strain evidence="18">DAOMC 236416</strain>
    </source>
</reference>
<dbReference type="GO" id="GO:0006397">
    <property type="term" value="P:mRNA processing"/>
    <property type="evidence" value="ECO:0007669"/>
    <property type="project" value="UniProtKB-KW"/>
</dbReference>
<evidence type="ECO:0000256" key="17">
    <source>
        <dbReference type="SAM" id="MobiDB-lite"/>
    </source>
</evidence>
<feature type="compositionally biased region" description="Basic residues" evidence="17">
    <location>
        <begin position="122"/>
        <end position="138"/>
    </location>
</feature>
<evidence type="ECO:0000256" key="7">
    <source>
        <dbReference type="ARBA" id="ARBA00022694"/>
    </source>
</evidence>
<dbReference type="InterPro" id="IPR035587">
    <property type="entry name" value="DUS-like_FMN-bd"/>
</dbReference>
<evidence type="ECO:0000256" key="13">
    <source>
        <dbReference type="ARBA" id="ARBA00048342"/>
    </source>
</evidence>
<keyword evidence="19" id="KW-1185">Reference proteome</keyword>
<protein>
    <recommendedName>
        <fullName evidence="3 16">tRNA-dihydrouridine(47) synthase [NAD(P)(+)]</fullName>
        <ecNumber evidence="2 16">1.3.1.89</ecNumber>
    </recommendedName>
    <alternativeName>
        <fullName evidence="16">tRNA-dihydrouridine synthase 3</fullName>
    </alternativeName>
</protein>
<evidence type="ECO:0000256" key="9">
    <source>
        <dbReference type="ARBA" id="ARBA00022857"/>
    </source>
</evidence>
<evidence type="ECO:0000256" key="10">
    <source>
        <dbReference type="ARBA" id="ARBA00023002"/>
    </source>
</evidence>
<reference evidence="18" key="1">
    <citation type="submission" date="2016-04" db="EMBL/GenBank/DDBJ databases">
        <authorList>
            <person name="Nguyen H.D."/>
            <person name="Samba Siva P."/>
            <person name="Cullis J."/>
            <person name="Levesque C.A."/>
            <person name="Hambleton S."/>
        </authorList>
    </citation>
    <scope>NUCLEOTIDE SEQUENCE</scope>
    <source>
        <strain evidence="18">DAOMC 236416</strain>
    </source>
</reference>
<dbReference type="Pfam" id="PF01207">
    <property type="entry name" value="Dus"/>
    <property type="match status" value="2"/>
</dbReference>
<dbReference type="InterPro" id="IPR013785">
    <property type="entry name" value="Aldolase_TIM"/>
</dbReference>
<dbReference type="CDD" id="cd02801">
    <property type="entry name" value="DUS_like_FMN"/>
    <property type="match status" value="1"/>
</dbReference>
<dbReference type="InterPro" id="IPR018517">
    <property type="entry name" value="tRNA_hU_synthase_CS"/>
</dbReference>
<evidence type="ECO:0000256" key="11">
    <source>
        <dbReference type="ARBA" id="ARBA00023027"/>
    </source>
</evidence>
<keyword evidence="16" id="KW-0862">Zinc</keyword>
<evidence type="ECO:0000256" key="2">
    <source>
        <dbReference type="ARBA" id="ARBA00012376"/>
    </source>
</evidence>
<evidence type="ECO:0000256" key="5">
    <source>
        <dbReference type="ARBA" id="ARBA00022643"/>
    </source>
</evidence>
<evidence type="ECO:0000256" key="6">
    <source>
        <dbReference type="ARBA" id="ARBA00022664"/>
    </source>
</evidence>
<dbReference type="PANTHER" id="PTHR45846">
    <property type="entry name" value="TRNA-DIHYDROURIDINE(47) SYNTHASE [NAD(P)(+)]-LIKE"/>
    <property type="match status" value="1"/>
</dbReference>
<dbReference type="GO" id="GO:0050660">
    <property type="term" value="F:flavin adenine dinucleotide binding"/>
    <property type="evidence" value="ECO:0007669"/>
    <property type="project" value="UniProtKB-UniRule"/>
</dbReference>
<comment type="similarity">
    <text evidence="16">Belongs to the dus family. Dus3 subfamily.</text>
</comment>
<dbReference type="EMBL" id="LWDF02000130">
    <property type="protein sequence ID" value="KAE8256426.1"/>
    <property type="molecule type" value="Genomic_DNA"/>
</dbReference>
<proteinExistence type="inferred from homology"/>
<dbReference type="Pfam" id="PF25585">
    <property type="entry name" value="zf-CCCH_DUS3L"/>
    <property type="match status" value="2"/>
</dbReference>
<dbReference type="GO" id="GO:0008270">
    <property type="term" value="F:zinc ion binding"/>
    <property type="evidence" value="ECO:0007669"/>
    <property type="project" value="UniProtKB-KW"/>
</dbReference>
<dbReference type="Gene3D" id="4.10.1000.10">
    <property type="entry name" value="Zinc finger, CCCH-type"/>
    <property type="match status" value="1"/>
</dbReference>
<evidence type="ECO:0000256" key="14">
    <source>
        <dbReference type="ARBA" id="ARBA00049447"/>
    </source>
</evidence>
<feature type="compositionally biased region" description="Low complexity" evidence="17">
    <location>
        <begin position="19"/>
        <end position="37"/>
    </location>
</feature>
<feature type="compositionally biased region" description="Basic and acidic residues" evidence="17">
    <location>
        <begin position="60"/>
        <end position="69"/>
    </location>
</feature>
<keyword evidence="8 16" id="KW-0863">Zinc-finger</keyword>
<keyword evidence="6" id="KW-0507">mRNA processing</keyword>
<keyword evidence="9 16" id="KW-0521">NADP</keyword>
<feature type="region of interest" description="Disordered" evidence="17">
    <location>
        <begin position="19"/>
        <end position="139"/>
    </location>
</feature>
<dbReference type="InterPro" id="IPR000571">
    <property type="entry name" value="Znf_CCCH"/>
</dbReference>
<feature type="region of interest" description="Disordered" evidence="17">
    <location>
        <begin position="357"/>
        <end position="384"/>
    </location>
</feature>
<keyword evidence="5 16" id="KW-0288">FMN</keyword>
<dbReference type="Proteomes" id="UP000077521">
    <property type="component" value="Unassembled WGS sequence"/>
</dbReference>
<dbReference type="SMART" id="SM00356">
    <property type="entry name" value="ZnF_C3H1"/>
    <property type="match status" value="2"/>
</dbReference>